<dbReference type="InParanoid" id="A0A4W3HG41"/>
<feature type="compositionally biased region" description="Polar residues" evidence="9">
    <location>
        <begin position="795"/>
        <end position="815"/>
    </location>
</feature>
<feature type="domain" description="Fibronectin type-III" evidence="11">
    <location>
        <begin position="343"/>
        <end position="445"/>
    </location>
</feature>
<dbReference type="InterPro" id="IPR003961">
    <property type="entry name" value="FN3_dom"/>
</dbReference>
<dbReference type="STRING" id="7868.ENSCMIP00000014305"/>
<reference evidence="13" key="1">
    <citation type="journal article" date="2006" name="Science">
        <title>Ancient noncoding elements conserved in the human genome.</title>
        <authorList>
            <person name="Venkatesh B."/>
            <person name="Kirkness E.F."/>
            <person name="Loh Y.H."/>
            <person name="Halpern A.L."/>
            <person name="Lee A.P."/>
            <person name="Johnson J."/>
            <person name="Dandona N."/>
            <person name="Viswanathan L.D."/>
            <person name="Tay A."/>
            <person name="Venter J.C."/>
            <person name="Strausberg R.L."/>
            <person name="Brenner S."/>
        </authorList>
    </citation>
    <scope>NUCLEOTIDE SEQUENCE [LARGE SCALE GENOMIC DNA]</scope>
</reference>
<feature type="compositionally biased region" description="Polar residues" evidence="9">
    <location>
        <begin position="915"/>
        <end position="927"/>
    </location>
</feature>
<reference evidence="12" key="4">
    <citation type="submission" date="2025-08" db="UniProtKB">
        <authorList>
            <consortium name="Ensembl"/>
        </authorList>
    </citation>
    <scope>IDENTIFICATION</scope>
</reference>
<evidence type="ECO:0000313" key="13">
    <source>
        <dbReference type="Proteomes" id="UP000314986"/>
    </source>
</evidence>
<sequence>MLPAGRTSFLRLVLLWLLVTVCSSKVNELQCYNDYATRIDCHWTEDISVKPHIPMRLFYQKVDSLSSEPEQQCDAVQVNQSDSLISWNCTIWRKSFYASLVYKFTFKPVTPLNVRQTTSLMDNIRPRPPANLSISHMMTGDYHLTWQTVYSEASGSRLHGHLQYQVDHCSHQQCWQDAVSELVLENRTHLVISRRLAKPGEHRARVRARPQASGQYTGYWSQWSTEIRWNVTPETTGPKTEPADVLPKNLQCEYDGLAEMGCTWEVPSQSLGQVEFKLHYAKANNMLSECSPTVTQQQTSHPTSFGCKFPVDGQETADNYTVVLKAVEPTHMIRLCKTIRAAEPFNLTVTPSSDGYKLKWEAIEKPEQALQYQIRQEKADQAGLNPKMVDIPQSSRFYVFPKSSLELGSRYSFRVRAKMAKAGQDGYDGPWSEWSREIILNVKGDSEYITILITGTLISLAILMTPPICWLICRRKRSWLDSIPNPGKSKLFQSEGQGALLRPTTSLITITDEMSLDESCVTCPEIIPSEKHKLASSEETQMNVTPSPEPSEQLIGQDQPYQQFALLTSGSQWCQPVPAEALPSLVLPHTDLRELTGYRDPPCRSDYDGPYLYSGQASSLPNFFSKPKAEPGKGADGQSEDAQDRLWYTKIPQEVSETLLESGNNQATPPVSDYVLSFAQTASSPLLVPKTSGSYVQAERTCSRKTFPDEPPFVVNNYVLSPPKPNLVPLPGTMAGYVHNMNSNIFCPSSSQSVPEAFPTRSANSQRQSLAALCPPDSRGYVLSLPGDTAPQELGNKQSANQRPSVNSQTSSHQALSDYVTELKPSSKLQAHPEEPPVKKPLYVEDTPSEFPVVLLQQGSKPIVLKQVGDYCFIPTSLSHDDAGSNPGALLKTQDMSHDHAANQQVSHKPEPHQSLCTTTHQLVSQP</sequence>
<keyword evidence="4" id="KW-1133">Transmembrane helix</keyword>
<dbReference type="Gene3D" id="2.60.40.10">
    <property type="entry name" value="Immunoglobulins"/>
    <property type="match status" value="4"/>
</dbReference>
<evidence type="ECO:0000256" key="6">
    <source>
        <dbReference type="ARBA" id="ARBA00023157"/>
    </source>
</evidence>
<dbReference type="Proteomes" id="UP000314986">
    <property type="component" value="Unassembled WGS sequence"/>
</dbReference>
<evidence type="ECO:0000256" key="1">
    <source>
        <dbReference type="ARBA" id="ARBA00004479"/>
    </source>
</evidence>
<keyword evidence="8" id="KW-0325">Glycoprotein</keyword>
<dbReference type="GO" id="GO:0009897">
    <property type="term" value="C:external side of plasma membrane"/>
    <property type="evidence" value="ECO:0007669"/>
    <property type="project" value="TreeGrafter"/>
</dbReference>
<keyword evidence="7" id="KW-0675">Receptor</keyword>
<evidence type="ECO:0000256" key="9">
    <source>
        <dbReference type="SAM" id="MobiDB-lite"/>
    </source>
</evidence>
<feature type="chain" id="PRO_5021239995" description="Fibronectin type-III domain-containing protein" evidence="10">
    <location>
        <begin position="25"/>
        <end position="927"/>
    </location>
</feature>
<dbReference type="GeneTree" id="ENSGT00510000048963"/>
<dbReference type="Pfam" id="PF21460">
    <property type="entry name" value="IL3Rb_N"/>
    <property type="match status" value="1"/>
</dbReference>
<name>A0A4W3HG41_CALMI</name>
<feature type="signal peptide" evidence="10">
    <location>
        <begin position="1"/>
        <end position="24"/>
    </location>
</feature>
<dbReference type="PANTHER" id="PTHR23037:SF22">
    <property type="entry name" value="CYTOKINE RECEPTOR COMMON SUBUNIT BETA"/>
    <property type="match status" value="1"/>
</dbReference>
<proteinExistence type="predicted"/>
<dbReference type="OrthoDB" id="8906725at2759"/>
<keyword evidence="3 10" id="KW-0732">Signal</keyword>
<feature type="domain" description="Fibronectin type-III" evidence="11">
    <location>
        <begin position="128"/>
        <end position="235"/>
    </location>
</feature>
<evidence type="ECO:0000256" key="10">
    <source>
        <dbReference type="SAM" id="SignalP"/>
    </source>
</evidence>
<dbReference type="AlphaFoldDB" id="A0A4W3HG41"/>
<gene>
    <name evidence="12" type="primary">LOC103189781</name>
</gene>
<keyword evidence="2" id="KW-0812">Transmembrane</keyword>
<evidence type="ECO:0000256" key="4">
    <source>
        <dbReference type="ARBA" id="ARBA00022989"/>
    </source>
</evidence>
<dbReference type="PANTHER" id="PTHR23037">
    <property type="entry name" value="CYTOKINE RECEPTOR"/>
    <property type="match status" value="1"/>
</dbReference>
<dbReference type="Pfam" id="PF09240">
    <property type="entry name" value="IL6Ra-bind"/>
    <property type="match status" value="1"/>
</dbReference>
<feature type="region of interest" description="Disordered" evidence="9">
    <location>
        <begin position="781"/>
        <end position="818"/>
    </location>
</feature>
<dbReference type="PROSITE" id="PS50853">
    <property type="entry name" value="FN3"/>
    <property type="match status" value="2"/>
</dbReference>
<evidence type="ECO:0000256" key="3">
    <source>
        <dbReference type="ARBA" id="ARBA00022729"/>
    </source>
</evidence>
<accession>A0A4W3HG41</accession>
<protein>
    <recommendedName>
        <fullName evidence="11">Fibronectin type-III domain-containing protein</fullName>
    </recommendedName>
</protein>
<comment type="subcellular location">
    <subcellularLocation>
        <location evidence="1">Membrane</location>
        <topology evidence="1">Single-pass type I membrane protein</topology>
    </subcellularLocation>
</comment>
<evidence type="ECO:0000256" key="5">
    <source>
        <dbReference type="ARBA" id="ARBA00023136"/>
    </source>
</evidence>
<feature type="region of interest" description="Disordered" evidence="9">
    <location>
        <begin position="896"/>
        <end position="927"/>
    </location>
</feature>
<evidence type="ECO:0000259" key="11">
    <source>
        <dbReference type="PROSITE" id="PS50853"/>
    </source>
</evidence>
<evidence type="ECO:0000256" key="8">
    <source>
        <dbReference type="ARBA" id="ARBA00023180"/>
    </source>
</evidence>
<dbReference type="GeneID" id="103189781"/>
<dbReference type="KEGG" id="cmk:103189781"/>
<dbReference type="GO" id="GO:0016064">
    <property type="term" value="P:immunoglobulin mediated immune response"/>
    <property type="evidence" value="ECO:0007669"/>
    <property type="project" value="TreeGrafter"/>
</dbReference>
<reference evidence="13" key="3">
    <citation type="journal article" date="2014" name="Nature">
        <title>Elephant shark genome provides unique insights into gnathostome evolution.</title>
        <authorList>
            <consortium name="International Elephant Shark Genome Sequencing Consortium"/>
            <person name="Venkatesh B."/>
            <person name="Lee A.P."/>
            <person name="Ravi V."/>
            <person name="Maurya A.K."/>
            <person name="Lian M.M."/>
            <person name="Swann J.B."/>
            <person name="Ohta Y."/>
            <person name="Flajnik M.F."/>
            <person name="Sutoh Y."/>
            <person name="Kasahara M."/>
            <person name="Hoon S."/>
            <person name="Gangu V."/>
            <person name="Roy S.W."/>
            <person name="Irimia M."/>
            <person name="Korzh V."/>
            <person name="Kondrychyn I."/>
            <person name="Lim Z.W."/>
            <person name="Tay B.H."/>
            <person name="Tohari S."/>
            <person name="Kong K.W."/>
            <person name="Ho S."/>
            <person name="Lorente-Galdos B."/>
            <person name="Quilez J."/>
            <person name="Marques-Bonet T."/>
            <person name="Raney B.J."/>
            <person name="Ingham P.W."/>
            <person name="Tay A."/>
            <person name="Hillier L.W."/>
            <person name="Minx P."/>
            <person name="Boehm T."/>
            <person name="Wilson R.K."/>
            <person name="Brenner S."/>
            <person name="Warren W.C."/>
        </authorList>
    </citation>
    <scope>NUCLEOTIDE SEQUENCE [LARGE SCALE GENOMIC DNA]</scope>
</reference>
<evidence type="ECO:0000256" key="7">
    <source>
        <dbReference type="ARBA" id="ARBA00023170"/>
    </source>
</evidence>
<evidence type="ECO:0000256" key="2">
    <source>
        <dbReference type="ARBA" id="ARBA00022692"/>
    </source>
</evidence>
<dbReference type="InterPro" id="IPR013783">
    <property type="entry name" value="Ig-like_fold"/>
</dbReference>
<evidence type="ECO:0000313" key="12">
    <source>
        <dbReference type="Ensembl" id="ENSCMIP00000014305.1"/>
    </source>
</evidence>
<keyword evidence="5" id="KW-0472">Membrane</keyword>
<keyword evidence="13" id="KW-1185">Reference proteome</keyword>
<dbReference type="GO" id="GO:0004896">
    <property type="term" value="F:cytokine receptor activity"/>
    <property type="evidence" value="ECO:0007669"/>
    <property type="project" value="TreeGrafter"/>
</dbReference>
<dbReference type="InterPro" id="IPR015321">
    <property type="entry name" value="TypeI_recpt_CBD"/>
</dbReference>
<feature type="region of interest" description="Disordered" evidence="9">
    <location>
        <begin position="623"/>
        <end position="642"/>
    </location>
</feature>
<reference evidence="12" key="5">
    <citation type="submission" date="2025-09" db="UniProtKB">
        <authorList>
            <consortium name="Ensembl"/>
        </authorList>
    </citation>
    <scope>IDENTIFICATION</scope>
</reference>
<dbReference type="SUPFAM" id="SSF49265">
    <property type="entry name" value="Fibronectin type III"/>
    <property type="match status" value="4"/>
</dbReference>
<dbReference type="InterPro" id="IPR036116">
    <property type="entry name" value="FN3_sf"/>
</dbReference>
<dbReference type="Ensembl" id="ENSCMIT00000014610.1">
    <property type="protein sequence ID" value="ENSCMIP00000014305.1"/>
    <property type="gene ID" value="ENSCMIG00000007097.1"/>
</dbReference>
<dbReference type="InterPro" id="IPR048668">
    <property type="entry name" value="IL3RB_N"/>
</dbReference>
<keyword evidence="6" id="KW-1015">Disulfide bond</keyword>
<reference evidence="13" key="2">
    <citation type="journal article" date="2007" name="PLoS Biol.">
        <title>Survey sequencing and comparative analysis of the elephant shark (Callorhinchus milii) genome.</title>
        <authorList>
            <person name="Venkatesh B."/>
            <person name="Kirkness E.F."/>
            <person name="Loh Y.H."/>
            <person name="Halpern A.L."/>
            <person name="Lee A.P."/>
            <person name="Johnson J."/>
            <person name="Dandona N."/>
            <person name="Viswanathan L.D."/>
            <person name="Tay A."/>
            <person name="Venter J.C."/>
            <person name="Strausberg R.L."/>
            <person name="Brenner S."/>
        </authorList>
    </citation>
    <scope>NUCLEOTIDE SEQUENCE [LARGE SCALE GENOMIC DNA]</scope>
</reference>
<organism evidence="12 13">
    <name type="scientific">Callorhinchus milii</name>
    <name type="common">Ghost shark</name>
    <dbReference type="NCBI Taxonomy" id="7868"/>
    <lineage>
        <taxon>Eukaryota</taxon>
        <taxon>Metazoa</taxon>
        <taxon>Chordata</taxon>
        <taxon>Craniata</taxon>
        <taxon>Vertebrata</taxon>
        <taxon>Chondrichthyes</taxon>
        <taxon>Holocephali</taxon>
        <taxon>Chimaeriformes</taxon>
        <taxon>Callorhinchidae</taxon>
        <taxon>Callorhinchus</taxon>
    </lineage>
</organism>
<dbReference type="OMA" id="LRFCGMY"/>